<feature type="signal peptide" evidence="1">
    <location>
        <begin position="1"/>
        <end position="20"/>
    </location>
</feature>
<reference evidence="2" key="1">
    <citation type="journal article" date="2016" name="Sci. Rep.">
        <title>Molecular characterization of firefly nuptial gifts: a multi-omics approach sheds light on postcopulatory sexual selection.</title>
        <authorList>
            <person name="Al-Wathiqui N."/>
            <person name="Fallon T.R."/>
            <person name="South A."/>
            <person name="Weng J.K."/>
            <person name="Lewis S.M."/>
        </authorList>
    </citation>
    <scope>NUCLEOTIDE SEQUENCE</scope>
</reference>
<name>A0A1Y1KTI7_PHOPY</name>
<organism evidence="2">
    <name type="scientific">Photinus pyralis</name>
    <name type="common">Common eastern firefly</name>
    <name type="synonym">Lampyris pyralis</name>
    <dbReference type="NCBI Taxonomy" id="7054"/>
    <lineage>
        <taxon>Eukaryota</taxon>
        <taxon>Metazoa</taxon>
        <taxon>Ecdysozoa</taxon>
        <taxon>Arthropoda</taxon>
        <taxon>Hexapoda</taxon>
        <taxon>Insecta</taxon>
        <taxon>Pterygota</taxon>
        <taxon>Neoptera</taxon>
        <taxon>Endopterygota</taxon>
        <taxon>Coleoptera</taxon>
        <taxon>Polyphaga</taxon>
        <taxon>Elateriformia</taxon>
        <taxon>Elateroidea</taxon>
        <taxon>Lampyridae</taxon>
        <taxon>Lampyrinae</taxon>
        <taxon>Photinus</taxon>
    </lineage>
</organism>
<dbReference type="Gene3D" id="1.10.238.20">
    <property type="entry name" value="Pheromone/general odorant binding protein domain"/>
    <property type="match status" value="1"/>
</dbReference>
<dbReference type="AlphaFoldDB" id="A0A1Y1KTI7"/>
<dbReference type="InterPro" id="IPR006170">
    <property type="entry name" value="PBP/GOBP"/>
</dbReference>
<dbReference type="EMBL" id="GEZM01073951">
    <property type="protein sequence ID" value="JAV64712.1"/>
    <property type="molecule type" value="Transcribed_RNA"/>
</dbReference>
<dbReference type="InterPro" id="IPR036728">
    <property type="entry name" value="PBP_GOBP_sf"/>
</dbReference>
<dbReference type="Pfam" id="PF01395">
    <property type="entry name" value="PBP_GOBP"/>
    <property type="match status" value="1"/>
</dbReference>
<dbReference type="CDD" id="cd23992">
    <property type="entry name" value="PBP_GOBP"/>
    <property type="match status" value="1"/>
</dbReference>
<proteinExistence type="predicted"/>
<dbReference type="GO" id="GO:0005549">
    <property type="term" value="F:odorant binding"/>
    <property type="evidence" value="ECO:0007669"/>
    <property type="project" value="InterPro"/>
</dbReference>
<sequence length="138" mass="15643">MKANIAHFLFLWCVIQVTSTDEKGNGTTTHECLKELNLDESILYKMVDETFRMGTLDEDGIRLMKCGIEKDGLLTANGHFNREALTKDIVHMMHALDKGDRETTAAGVYDKCETTKGEDDVDKIRNWINCVSDEIENL</sequence>
<keyword evidence="1" id="KW-0732">Signal</keyword>
<feature type="chain" id="PRO_5013344867" evidence="1">
    <location>
        <begin position="21"/>
        <end position="138"/>
    </location>
</feature>
<dbReference type="SUPFAM" id="SSF47565">
    <property type="entry name" value="Insect pheromone/odorant-binding proteins"/>
    <property type="match status" value="1"/>
</dbReference>
<accession>A0A1Y1KTI7</accession>
<protein>
    <submittedName>
        <fullName evidence="2">Uncharacterized protein</fullName>
    </submittedName>
</protein>
<evidence type="ECO:0000256" key="1">
    <source>
        <dbReference type="SAM" id="SignalP"/>
    </source>
</evidence>
<evidence type="ECO:0000313" key="2">
    <source>
        <dbReference type="EMBL" id="JAV64712.1"/>
    </source>
</evidence>